<accession>A0AAW1T0Z9</accession>
<keyword evidence="2" id="KW-1185">Reference proteome</keyword>
<dbReference type="Proteomes" id="UP001485043">
    <property type="component" value="Unassembled WGS sequence"/>
</dbReference>
<organism evidence="1 2">
    <name type="scientific">Apatococcus fuscideae</name>
    <dbReference type="NCBI Taxonomy" id="2026836"/>
    <lineage>
        <taxon>Eukaryota</taxon>
        <taxon>Viridiplantae</taxon>
        <taxon>Chlorophyta</taxon>
        <taxon>core chlorophytes</taxon>
        <taxon>Trebouxiophyceae</taxon>
        <taxon>Chlorellales</taxon>
        <taxon>Chlorellaceae</taxon>
        <taxon>Apatococcus</taxon>
    </lineage>
</organism>
<protein>
    <recommendedName>
        <fullName evidence="3">Hint domain-containing protein</fullName>
    </recommendedName>
</protein>
<evidence type="ECO:0008006" key="3">
    <source>
        <dbReference type="Google" id="ProtNLM"/>
    </source>
</evidence>
<proteinExistence type="predicted"/>
<dbReference type="SUPFAM" id="SSF51294">
    <property type="entry name" value="Hedgehog/intein (Hint) domain"/>
    <property type="match status" value="1"/>
</dbReference>
<gene>
    <name evidence="1" type="ORF">WJX84_011918</name>
</gene>
<sequence>MRDIKLGDQVLTANPYGKQAFETVFMFSHFSAERMADVSLTTQSNFSLSLTAGHYLNVGITGLAMRPRLIGKECEPTRNWISLLSLNKEIGISK</sequence>
<comment type="caution">
    <text evidence="1">The sequence shown here is derived from an EMBL/GenBank/DDBJ whole genome shotgun (WGS) entry which is preliminary data.</text>
</comment>
<evidence type="ECO:0000313" key="1">
    <source>
        <dbReference type="EMBL" id="KAK9862318.1"/>
    </source>
</evidence>
<dbReference type="Gene3D" id="2.170.16.10">
    <property type="entry name" value="Hedgehog/Intein (Hint) domain"/>
    <property type="match status" value="1"/>
</dbReference>
<dbReference type="InterPro" id="IPR036844">
    <property type="entry name" value="Hint_dom_sf"/>
</dbReference>
<evidence type="ECO:0000313" key="2">
    <source>
        <dbReference type="Proteomes" id="UP001485043"/>
    </source>
</evidence>
<dbReference type="EMBL" id="JALJOV010000625">
    <property type="protein sequence ID" value="KAK9862318.1"/>
    <property type="molecule type" value="Genomic_DNA"/>
</dbReference>
<dbReference type="AlphaFoldDB" id="A0AAW1T0Z9"/>
<name>A0AAW1T0Z9_9CHLO</name>
<reference evidence="1 2" key="1">
    <citation type="journal article" date="2024" name="Nat. Commun.">
        <title>Phylogenomics reveals the evolutionary origins of lichenization in chlorophyte algae.</title>
        <authorList>
            <person name="Puginier C."/>
            <person name="Libourel C."/>
            <person name="Otte J."/>
            <person name="Skaloud P."/>
            <person name="Haon M."/>
            <person name="Grisel S."/>
            <person name="Petersen M."/>
            <person name="Berrin J.G."/>
            <person name="Delaux P.M."/>
            <person name="Dal Grande F."/>
            <person name="Keller J."/>
        </authorList>
    </citation>
    <scope>NUCLEOTIDE SEQUENCE [LARGE SCALE GENOMIC DNA]</scope>
    <source>
        <strain evidence="1 2">SAG 2523</strain>
    </source>
</reference>